<evidence type="ECO:0000259" key="1">
    <source>
        <dbReference type="Pfam" id="PF01261"/>
    </source>
</evidence>
<dbReference type="Proteomes" id="UP000190961">
    <property type="component" value="Unassembled WGS sequence"/>
</dbReference>
<dbReference type="AlphaFoldDB" id="A0A1T5JG40"/>
<dbReference type="EMBL" id="FUZU01000001">
    <property type="protein sequence ID" value="SKC50143.1"/>
    <property type="molecule type" value="Genomic_DNA"/>
</dbReference>
<organism evidence="2 3">
    <name type="scientific">Ohtaekwangia koreensis</name>
    <dbReference type="NCBI Taxonomy" id="688867"/>
    <lineage>
        <taxon>Bacteria</taxon>
        <taxon>Pseudomonadati</taxon>
        <taxon>Bacteroidota</taxon>
        <taxon>Cytophagia</taxon>
        <taxon>Cytophagales</taxon>
        <taxon>Fulvivirgaceae</taxon>
        <taxon>Ohtaekwangia</taxon>
    </lineage>
</organism>
<keyword evidence="3" id="KW-1185">Reference proteome</keyword>
<evidence type="ECO:0000313" key="3">
    <source>
        <dbReference type="Proteomes" id="UP000190961"/>
    </source>
</evidence>
<reference evidence="2 3" key="1">
    <citation type="submission" date="2017-02" db="EMBL/GenBank/DDBJ databases">
        <authorList>
            <person name="Peterson S.W."/>
        </authorList>
    </citation>
    <scope>NUCLEOTIDE SEQUENCE [LARGE SCALE GENOMIC DNA]</scope>
    <source>
        <strain evidence="2 3">DSM 25262</strain>
    </source>
</reference>
<dbReference type="PANTHER" id="PTHR12110:SF41">
    <property type="entry name" value="INOSOSE DEHYDRATASE"/>
    <property type="match status" value="1"/>
</dbReference>
<accession>A0A1T5JG40</accession>
<dbReference type="Gene3D" id="3.20.20.150">
    <property type="entry name" value="Divalent-metal-dependent TIM barrel enzymes"/>
    <property type="match status" value="1"/>
</dbReference>
<evidence type="ECO:0000313" key="2">
    <source>
        <dbReference type="EMBL" id="SKC50143.1"/>
    </source>
</evidence>
<dbReference type="STRING" id="688867.SAMN05660236_1051"/>
<protein>
    <submittedName>
        <fullName evidence="2">Tat (Twin-arginine translocation) pathway signal sequence</fullName>
    </submittedName>
</protein>
<gene>
    <name evidence="2" type="ORF">SAMN05660236_1051</name>
</gene>
<dbReference type="InterPro" id="IPR013022">
    <property type="entry name" value="Xyl_isomerase-like_TIM-brl"/>
</dbReference>
<dbReference type="SUPFAM" id="SSF51658">
    <property type="entry name" value="Xylose isomerase-like"/>
    <property type="match status" value="1"/>
</dbReference>
<dbReference type="InterPro" id="IPR036237">
    <property type="entry name" value="Xyl_isomerase-like_sf"/>
</dbReference>
<dbReference type="PANTHER" id="PTHR12110">
    <property type="entry name" value="HYDROXYPYRUVATE ISOMERASE"/>
    <property type="match status" value="1"/>
</dbReference>
<proteinExistence type="predicted"/>
<dbReference type="InterPro" id="IPR019546">
    <property type="entry name" value="TAT_signal_bac_arc"/>
</dbReference>
<dbReference type="Pfam" id="PF01261">
    <property type="entry name" value="AP_endonuc_2"/>
    <property type="match status" value="1"/>
</dbReference>
<dbReference type="NCBIfam" id="TIGR01409">
    <property type="entry name" value="TAT_signal_seq"/>
    <property type="match status" value="1"/>
</dbReference>
<sequence length="304" mass="34991">MLPAIPSFPMTTRRKFIQHATALATAAAVTPSFLLRPKYKLGLQLYTLREPMAKDLRGTLKKIAALGYEEVETYGFNYGGNKYYWGLEPKVAKQLLNDSNLTTSTGHYDLNKFMNTPVEDLNRYVDQCIEGAHALKQEYITWPWLDPESRTIEKFKILSEKLNLIGETIKKANLQLAYHNHDFEFIDQQGQIGYNIILQETDPSLVKMQMDLYWVMHSSPLKPHDWFKKRPGRFVMWHIKDMDKVNRNLHTEVGNGTIDFKTIFADDSLAGLQHIFVEQGNNLMADPFQSVANSAAYVKKELLK</sequence>
<dbReference type="InterPro" id="IPR050312">
    <property type="entry name" value="IolE/XylAMocC-like"/>
</dbReference>
<name>A0A1T5JG40_9BACT</name>
<feature type="domain" description="Xylose isomerase-like TIM barrel" evidence="1">
    <location>
        <begin position="61"/>
        <end position="265"/>
    </location>
</feature>